<keyword evidence="1" id="KW-0677">Repeat</keyword>
<accession>A0A7S3LJQ2</accession>
<dbReference type="PROSITE" id="PS50297">
    <property type="entry name" value="ANK_REP_REGION"/>
    <property type="match status" value="1"/>
</dbReference>
<name>A0A7S3LJQ2_9STRA</name>
<feature type="repeat" description="ANK" evidence="3">
    <location>
        <begin position="71"/>
        <end position="108"/>
    </location>
</feature>
<evidence type="ECO:0000256" key="1">
    <source>
        <dbReference type="ARBA" id="ARBA00022737"/>
    </source>
</evidence>
<evidence type="ECO:0000256" key="2">
    <source>
        <dbReference type="ARBA" id="ARBA00023043"/>
    </source>
</evidence>
<dbReference type="PROSITE" id="PS50088">
    <property type="entry name" value="ANK_REPEAT"/>
    <property type="match status" value="2"/>
</dbReference>
<dbReference type="PANTHER" id="PTHR24189">
    <property type="entry name" value="MYOTROPHIN"/>
    <property type="match status" value="1"/>
</dbReference>
<dbReference type="InterPro" id="IPR050745">
    <property type="entry name" value="Multifunctional_regulatory"/>
</dbReference>
<dbReference type="EMBL" id="HBIN01005158">
    <property type="protein sequence ID" value="CAE0433386.1"/>
    <property type="molecule type" value="Transcribed_RNA"/>
</dbReference>
<dbReference type="PANTHER" id="PTHR24189:SF50">
    <property type="entry name" value="ANKYRIN REPEAT AND SOCS BOX PROTEIN 2"/>
    <property type="match status" value="1"/>
</dbReference>
<protein>
    <recommendedName>
        <fullName evidence="5">Ankyrin repeat protein</fullName>
    </recommendedName>
</protein>
<evidence type="ECO:0008006" key="5">
    <source>
        <dbReference type="Google" id="ProtNLM"/>
    </source>
</evidence>
<feature type="repeat" description="ANK" evidence="3">
    <location>
        <begin position="32"/>
        <end position="69"/>
    </location>
</feature>
<dbReference type="Gene3D" id="1.25.40.20">
    <property type="entry name" value="Ankyrin repeat-containing domain"/>
    <property type="match status" value="1"/>
</dbReference>
<organism evidence="4">
    <name type="scientific">Aplanochytrium stocchinoi</name>
    <dbReference type="NCBI Taxonomy" id="215587"/>
    <lineage>
        <taxon>Eukaryota</taxon>
        <taxon>Sar</taxon>
        <taxon>Stramenopiles</taxon>
        <taxon>Bigyra</taxon>
        <taxon>Labyrinthulomycetes</taxon>
        <taxon>Thraustochytrida</taxon>
        <taxon>Thraustochytriidae</taxon>
        <taxon>Aplanochytrium</taxon>
    </lineage>
</organism>
<dbReference type="SUPFAM" id="SSF48403">
    <property type="entry name" value="Ankyrin repeat"/>
    <property type="match status" value="1"/>
</dbReference>
<dbReference type="InterPro" id="IPR036770">
    <property type="entry name" value="Ankyrin_rpt-contain_sf"/>
</dbReference>
<evidence type="ECO:0000313" key="4">
    <source>
        <dbReference type="EMBL" id="CAE0433386.1"/>
    </source>
</evidence>
<reference evidence="4" key="1">
    <citation type="submission" date="2021-01" db="EMBL/GenBank/DDBJ databases">
        <authorList>
            <person name="Corre E."/>
            <person name="Pelletier E."/>
            <person name="Niang G."/>
            <person name="Scheremetjew M."/>
            <person name="Finn R."/>
            <person name="Kale V."/>
            <person name="Holt S."/>
            <person name="Cochrane G."/>
            <person name="Meng A."/>
            <person name="Brown T."/>
            <person name="Cohen L."/>
        </authorList>
    </citation>
    <scope>NUCLEOTIDE SEQUENCE</scope>
    <source>
        <strain evidence="4">GSBS06</strain>
    </source>
</reference>
<dbReference type="Pfam" id="PF12796">
    <property type="entry name" value="Ank_2"/>
    <property type="match status" value="1"/>
</dbReference>
<dbReference type="SMART" id="SM00248">
    <property type="entry name" value="ANK"/>
    <property type="match status" value="2"/>
</dbReference>
<dbReference type="GO" id="GO:0005737">
    <property type="term" value="C:cytoplasm"/>
    <property type="evidence" value="ECO:0007669"/>
    <property type="project" value="TreeGrafter"/>
</dbReference>
<dbReference type="AlphaFoldDB" id="A0A7S3LJQ2"/>
<dbReference type="GO" id="GO:0005634">
    <property type="term" value="C:nucleus"/>
    <property type="evidence" value="ECO:0007669"/>
    <property type="project" value="TreeGrafter"/>
</dbReference>
<keyword evidence="2 3" id="KW-0040">ANK repeat</keyword>
<gene>
    <name evidence="4" type="ORF">ASTO00021_LOCUS3707</name>
</gene>
<dbReference type="InterPro" id="IPR002110">
    <property type="entry name" value="Ankyrin_rpt"/>
</dbReference>
<proteinExistence type="predicted"/>
<sequence>MDDLLCAIANEDVSAVKSICKNSKGVHILSRGGISALHIAAGGYLSRGCHLEILECLIESGADVNAQTMVDKWTPLHFIAKIGLGGGTNLAAVNLLIKNGADVNSRDSVGIFSS</sequence>
<evidence type="ECO:0000256" key="3">
    <source>
        <dbReference type="PROSITE-ProRule" id="PRU00023"/>
    </source>
</evidence>